<protein>
    <submittedName>
        <fullName evidence="1">Uncharacterized protein</fullName>
    </submittedName>
</protein>
<dbReference type="EMBL" id="JXTI01000001">
    <property type="protein sequence ID" value="KWX15923.1"/>
    <property type="molecule type" value="Genomic_DNA"/>
</dbReference>
<reference evidence="1 2" key="1">
    <citation type="journal article" date="2015" name="Mol. Biochem. Parasitol.">
        <title>Identification of polymorphic genes for use in assemblage B genotyping assays through comparative genomics of multiple assemblage B Giardia duodenalis isolates.</title>
        <authorList>
            <person name="Wielinga C."/>
            <person name="Thompson R.C."/>
            <person name="Monis P."/>
            <person name="Ryan U."/>
        </authorList>
    </citation>
    <scope>NUCLEOTIDE SEQUENCE [LARGE SCALE GENOMIC DNA]</scope>
    <source>
        <strain evidence="1 2">BAH15c1</strain>
    </source>
</reference>
<dbReference type="Proteomes" id="UP000070089">
    <property type="component" value="Unassembled WGS sequence"/>
</dbReference>
<dbReference type="OrthoDB" id="10251200at2759"/>
<comment type="caution">
    <text evidence="1">The sequence shown here is derived from an EMBL/GenBank/DDBJ whole genome shotgun (WGS) entry which is preliminary data.</text>
</comment>
<dbReference type="AlphaFoldDB" id="A0A132P0Z5"/>
<sequence length="240" mass="26977">MLKFHKHLRGIVKNMAATCTLKIDIDVVFQLVSTATKSVPGTAYGVLLGARPSATEMLASEFLQISRLGDNMAPLQSTLRAVCGDSDPVAYFVTVSDHLYLRDDAFQNTCRNCIKNLIEGNCNIDFVVLLTLDPYMLEFGILDFKAFTLDAETREFVEGPVEINPGSCEMKQLFNLLKDTSGLEFLVKSPLPNYNALRETLEIYERMLKEHSNETVKKVLETKLAMLREVKEKIVQFIDA</sequence>
<name>A0A132P0Z5_GIAIN</name>
<proteinExistence type="predicted"/>
<dbReference type="VEuPathDB" id="GiardiaDB:QR46_0062"/>
<evidence type="ECO:0000313" key="2">
    <source>
        <dbReference type="Proteomes" id="UP000070089"/>
    </source>
</evidence>
<organism evidence="1 2">
    <name type="scientific">Giardia duodenalis assemblage B</name>
    <dbReference type="NCBI Taxonomy" id="1394984"/>
    <lineage>
        <taxon>Eukaryota</taxon>
        <taxon>Metamonada</taxon>
        <taxon>Diplomonadida</taxon>
        <taxon>Hexamitidae</taxon>
        <taxon>Giardiinae</taxon>
        <taxon>Giardia</taxon>
    </lineage>
</organism>
<accession>A0A132P0Z5</accession>
<evidence type="ECO:0000313" key="1">
    <source>
        <dbReference type="EMBL" id="KWX15923.1"/>
    </source>
</evidence>
<gene>
    <name evidence="1" type="ORF">QR46_0062</name>
</gene>